<evidence type="ECO:0000313" key="7">
    <source>
        <dbReference type="EMBL" id="MRW89044.1"/>
    </source>
</evidence>
<dbReference type="Gene3D" id="1.25.40.10">
    <property type="entry name" value="Tetratricopeptide repeat domain"/>
    <property type="match status" value="1"/>
</dbReference>
<dbReference type="Pfam" id="PF03544">
    <property type="entry name" value="TonB_C"/>
    <property type="match status" value="1"/>
</dbReference>
<dbReference type="InterPro" id="IPR006260">
    <property type="entry name" value="TonB/TolA_C"/>
</dbReference>
<proteinExistence type="predicted"/>
<keyword evidence="5" id="KW-0732">Signal</keyword>
<dbReference type="PROSITE" id="PS52015">
    <property type="entry name" value="TONB_CTD"/>
    <property type="match status" value="1"/>
</dbReference>
<dbReference type="GO" id="GO:0055085">
    <property type="term" value="P:transmembrane transport"/>
    <property type="evidence" value="ECO:0007669"/>
    <property type="project" value="InterPro"/>
</dbReference>
<keyword evidence="8" id="KW-1185">Reference proteome</keyword>
<protein>
    <submittedName>
        <fullName evidence="7">TonB family protein</fullName>
    </submittedName>
</protein>
<keyword evidence="2" id="KW-0812">Transmembrane</keyword>
<dbReference type="SUPFAM" id="SSF74653">
    <property type="entry name" value="TolA/TonB C-terminal domain"/>
    <property type="match status" value="1"/>
</dbReference>
<dbReference type="Gene3D" id="3.30.1150.10">
    <property type="match status" value="1"/>
</dbReference>
<dbReference type="PANTHER" id="PTHR11102:SF160">
    <property type="entry name" value="ERAD-ASSOCIATED E3 UBIQUITIN-PROTEIN LIGASE COMPONENT HRD3"/>
    <property type="match status" value="1"/>
</dbReference>
<dbReference type="InterPro" id="IPR037682">
    <property type="entry name" value="TonB_C"/>
</dbReference>
<dbReference type="Pfam" id="PF08238">
    <property type="entry name" value="Sel1"/>
    <property type="match status" value="3"/>
</dbReference>
<dbReference type="EMBL" id="WKJK01000002">
    <property type="protein sequence ID" value="MRW89044.1"/>
    <property type="molecule type" value="Genomic_DNA"/>
</dbReference>
<dbReference type="AlphaFoldDB" id="A0A6I2KX99"/>
<sequence length="250" mass="26985">MIKRLSAFALALAGIGLSAQAATVVQPSFSRCEKPVWPAEALRNEYQGMVGLALMIDVDGDVQETRVEQSSGYPVLDQAAAQAIGSCKFNPRKVNGRPAPSVLKMQYQWTLPDWTPADAAKAAAAARVSAERGEAAGQYRLAQMYLRGDGVTRDRAEAEKWLRLAAAQGHAGAQDQLGVLLVPDDDYAGNAEEAVAWFRKAAEQGRARSQYYLGVVLLKQGQTDVALDWLKKSAAQNYPAAQHKLAALDK</sequence>
<evidence type="ECO:0000256" key="3">
    <source>
        <dbReference type="ARBA" id="ARBA00022989"/>
    </source>
</evidence>
<evidence type="ECO:0000259" key="6">
    <source>
        <dbReference type="PROSITE" id="PS52015"/>
    </source>
</evidence>
<dbReference type="GO" id="GO:0016020">
    <property type="term" value="C:membrane"/>
    <property type="evidence" value="ECO:0007669"/>
    <property type="project" value="UniProtKB-SubCell"/>
</dbReference>
<dbReference type="SUPFAM" id="SSF81901">
    <property type="entry name" value="HCP-like"/>
    <property type="match status" value="1"/>
</dbReference>
<evidence type="ECO:0000256" key="4">
    <source>
        <dbReference type="ARBA" id="ARBA00023136"/>
    </source>
</evidence>
<reference evidence="7 8" key="1">
    <citation type="submission" date="2019-11" db="EMBL/GenBank/DDBJ databases">
        <title>Novel species isolated from a subtropical stream in China.</title>
        <authorList>
            <person name="Lu H."/>
        </authorList>
    </citation>
    <scope>NUCLEOTIDE SEQUENCE [LARGE SCALE GENOMIC DNA]</scope>
    <source>
        <strain evidence="7 8">FT80W</strain>
    </source>
</reference>
<dbReference type="RefSeq" id="WP_154373180.1">
    <property type="nucleotide sequence ID" value="NZ_WKJK01000002.1"/>
</dbReference>
<dbReference type="InterPro" id="IPR050767">
    <property type="entry name" value="Sel1_AlgK"/>
</dbReference>
<feature type="signal peptide" evidence="5">
    <location>
        <begin position="1"/>
        <end position="21"/>
    </location>
</feature>
<dbReference type="PANTHER" id="PTHR11102">
    <property type="entry name" value="SEL-1-LIKE PROTEIN"/>
    <property type="match status" value="1"/>
</dbReference>
<evidence type="ECO:0000256" key="5">
    <source>
        <dbReference type="SAM" id="SignalP"/>
    </source>
</evidence>
<dbReference type="Proteomes" id="UP000433309">
    <property type="component" value="Unassembled WGS sequence"/>
</dbReference>
<organism evidence="7 8">
    <name type="scientific">Duganella guangzhouensis</name>
    <dbReference type="NCBI Taxonomy" id="2666084"/>
    <lineage>
        <taxon>Bacteria</taxon>
        <taxon>Pseudomonadati</taxon>
        <taxon>Pseudomonadota</taxon>
        <taxon>Betaproteobacteria</taxon>
        <taxon>Burkholderiales</taxon>
        <taxon>Oxalobacteraceae</taxon>
        <taxon>Telluria group</taxon>
        <taxon>Duganella</taxon>
    </lineage>
</organism>
<dbReference type="InterPro" id="IPR011990">
    <property type="entry name" value="TPR-like_helical_dom_sf"/>
</dbReference>
<accession>A0A6I2KX99</accession>
<keyword evidence="4" id="KW-0472">Membrane</keyword>
<comment type="caution">
    <text evidence="7">The sequence shown here is derived from an EMBL/GenBank/DDBJ whole genome shotgun (WGS) entry which is preliminary data.</text>
</comment>
<feature type="domain" description="TonB C-terminal" evidence="6">
    <location>
        <begin position="22"/>
        <end position="118"/>
    </location>
</feature>
<dbReference type="NCBIfam" id="TIGR01352">
    <property type="entry name" value="tonB_Cterm"/>
    <property type="match status" value="1"/>
</dbReference>
<dbReference type="SMART" id="SM00671">
    <property type="entry name" value="SEL1"/>
    <property type="match status" value="3"/>
</dbReference>
<gene>
    <name evidence="7" type="ORF">GJ699_03510</name>
</gene>
<keyword evidence="3" id="KW-1133">Transmembrane helix</keyword>
<evidence type="ECO:0000256" key="1">
    <source>
        <dbReference type="ARBA" id="ARBA00004167"/>
    </source>
</evidence>
<evidence type="ECO:0000256" key="2">
    <source>
        <dbReference type="ARBA" id="ARBA00022692"/>
    </source>
</evidence>
<feature type="chain" id="PRO_5026296630" evidence="5">
    <location>
        <begin position="22"/>
        <end position="250"/>
    </location>
</feature>
<evidence type="ECO:0000313" key="8">
    <source>
        <dbReference type="Proteomes" id="UP000433309"/>
    </source>
</evidence>
<name>A0A6I2KX99_9BURK</name>
<dbReference type="InterPro" id="IPR006597">
    <property type="entry name" value="Sel1-like"/>
</dbReference>
<comment type="subcellular location">
    <subcellularLocation>
        <location evidence="1">Membrane</location>
        <topology evidence="1">Single-pass membrane protein</topology>
    </subcellularLocation>
</comment>